<dbReference type="PANTHER" id="PTHR42850:SF11">
    <property type="entry name" value="BIS(5'-NUCLEOSYL)-TETRAPHOSPHATASE [SYMMETRICAL]"/>
    <property type="match status" value="1"/>
</dbReference>
<proteinExistence type="inferred from homology"/>
<keyword evidence="11" id="KW-1185">Reference proteome</keyword>
<evidence type="ECO:0000313" key="11">
    <source>
        <dbReference type="Proteomes" id="UP000290244"/>
    </source>
</evidence>
<comment type="similarity">
    <text evidence="2">Belongs to the Ap4A hydrolase family.</text>
</comment>
<evidence type="ECO:0000259" key="9">
    <source>
        <dbReference type="Pfam" id="PF00149"/>
    </source>
</evidence>
<dbReference type="InterPro" id="IPR029052">
    <property type="entry name" value="Metallo-depent_PP-like"/>
</dbReference>
<dbReference type="KEGG" id="lsd:EMK97_15025"/>
<gene>
    <name evidence="10" type="ORF">EMK97_15025</name>
</gene>
<dbReference type="CDD" id="cd07422">
    <property type="entry name" value="MPP_ApaH"/>
    <property type="match status" value="1"/>
</dbReference>
<evidence type="ECO:0000256" key="1">
    <source>
        <dbReference type="ARBA" id="ARBA00003413"/>
    </source>
</evidence>
<evidence type="ECO:0000256" key="4">
    <source>
        <dbReference type="ARBA" id="ARBA00022801"/>
    </source>
</evidence>
<evidence type="ECO:0000256" key="7">
    <source>
        <dbReference type="ARBA" id="ARBA00033210"/>
    </source>
</evidence>
<dbReference type="NCBIfam" id="TIGR00668">
    <property type="entry name" value="apaH"/>
    <property type="match status" value="1"/>
</dbReference>
<dbReference type="EMBL" id="CP034759">
    <property type="protein sequence ID" value="QBG36939.1"/>
    <property type="molecule type" value="Genomic_DNA"/>
</dbReference>
<dbReference type="AlphaFoldDB" id="A0A4P6P9H2"/>
<dbReference type="InterPro" id="IPR004843">
    <property type="entry name" value="Calcineurin-like_PHP"/>
</dbReference>
<dbReference type="GO" id="GO:0110154">
    <property type="term" value="P:RNA decapping"/>
    <property type="evidence" value="ECO:0007669"/>
    <property type="project" value="TreeGrafter"/>
</dbReference>
<dbReference type="SUPFAM" id="SSF56300">
    <property type="entry name" value="Metallo-dependent phosphatases"/>
    <property type="match status" value="1"/>
</dbReference>
<dbReference type="PANTHER" id="PTHR42850">
    <property type="entry name" value="METALLOPHOSPHOESTERASE"/>
    <property type="match status" value="1"/>
</dbReference>
<dbReference type="GO" id="GO:0008803">
    <property type="term" value="F:bis(5'-nucleosyl)-tetraphosphatase (symmetrical) activity"/>
    <property type="evidence" value="ECO:0007669"/>
    <property type="project" value="UniProtKB-EC"/>
</dbReference>
<evidence type="ECO:0000256" key="6">
    <source>
        <dbReference type="ARBA" id="ARBA00032248"/>
    </source>
</evidence>
<evidence type="ECO:0000256" key="2">
    <source>
        <dbReference type="ARBA" id="ARBA00005419"/>
    </source>
</evidence>
<dbReference type="PIRSF" id="PIRSF000903">
    <property type="entry name" value="B5n-ttraPtase_sm"/>
    <property type="match status" value="1"/>
</dbReference>
<evidence type="ECO:0000256" key="5">
    <source>
        <dbReference type="ARBA" id="ARBA00031248"/>
    </source>
</evidence>
<dbReference type="InterPro" id="IPR004617">
    <property type="entry name" value="ApaH"/>
</dbReference>
<dbReference type="NCBIfam" id="NF001204">
    <property type="entry name" value="PRK00166.1"/>
    <property type="match status" value="1"/>
</dbReference>
<accession>A0A4P6P9H2</accession>
<protein>
    <recommendedName>
        <fullName evidence="3">bis(5'-nucleosyl)-tetraphosphatase (symmetrical)</fullName>
        <ecNumber evidence="3">3.6.1.41</ecNumber>
    </recommendedName>
    <alternativeName>
        <fullName evidence="6">Ap4A hydrolase</fullName>
    </alternativeName>
    <alternativeName>
        <fullName evidence="5">Diadenosine 5',5'''-P1,P4-tetraphosphate pyrophosphohydrolase</fullName>
    </alternativeName>
    <alternativeName>
        <fullName evidence="7">Diadenosine tetraphosphatase</fullName>
    </alternativeName>
</protein>
<dbReference type="EC" id="3.6.1.41" evidence="3"/>
<reference evidence="10 11" key="1">
    <citation type="submission" date="2018-12" db="EMBL/GenBank/DDBJ databases">
        <title>Complete genome of Litorilituus sediminis.</title>
        <authorList>
            <person name="Liu A."/>
            <person name="Rong J."/>
        </authorList>
    </citation>
    <scope>NUCLEOTIDE SEQUENCE [LARGE SCALE GENOMIC DNA]</scope>
    <source>
        <strain evidence="10 11">JCM 17549</strain>
    </source>
</reference>
<comment type="function">
    <text evidence="1">Hydrolyzes diadenosine 5',5'''-P1,P4-tetraphosphate to yield ADP.</text>
</comment>
<sequence>MAYYIVGDIQGCFSELSALLAQVNFDRQQDTLYFAGDLVARGPDSLATLRFVKSLGARGKVVLGNHDLHLLSVYAGIKKVKAADKLDELLAADDINELMTWLAQQPLIQKLPTSDNEHAYLSHAGLSPQWQIKEALTQANLAQQKLQSPQRDYWLKQMYGEQPNNWSDAHNDIEKFRYTINSLTRMRYCFADGSLEFLQKSAPSTLINQSNPSQLTPWFNLTKLPDDHYWLFGHWASLMGKTHKANMLALDTGCVWGNYLTMLRWHDKKVFIETAHKK</sequence>
<keyword evidence="4 10" id="KW-0378">Hydrolase</keyword>
<evidence type="ECO:0000256" key="3">
    <source>
        <dbReference type="ARBA" id="ARBA00012506"/>
    </source>
</evidence>
<dbReference type="GO" id="GO:0005737">
    <property type="term" value="C:cytoplasm"/>
    <property type="evidence" value="ECO:0007669"/>
    <property type="project" value="TreeGrafter"/>
</dbReference>
<name>A0A4P6P9H2_9GAMM</name>
<evidence type="ECO:0000313" key="10">
    <source>
        <dbReference type="EMBL" id="QBG36939.1"/>
    </source>
</evidence>
<comment type="catalytic activity">
    <reaction evidence="8">
        <text>P(1),P(4)-bis(5'-adenosyl) tetraphosphate + H2O = 2 ADP + 2 H(+)</text>
        <dbReference type="Rhea" id="RHEA:24252"/>
        <dbReference type="ChEBI" id="CHEBI:15377"/>
        <dbReference type="ChEBI" id="CHEBI:15378"/>
        <dbReference type="ChEBI" id="CHEBI:58141"/>
        <dbReference type="ChEBI" id="CHEBI:456216"/>
        <dbReference type="EC" id="3.6.1.41"/>
    </reaction>
</comment>
<feature type="domain" description="Calcineurin-like phosphoesterase" evidence="9">
    <location>
        <begin position="4"/>
        <end position="173"/>
    </location>
</feature>
<dbReference type="RefSeq" id="WP_130603566.1">
    <property type="nucleotide sequence ID" value="NZ_CP034759.1"/>
</dbReference>
<organism evidence="10 11">
    <name type="scientific">Litorilituus sediminis</name>
    <dbReference type="NCBI Taxonomy" id="718192"/>
    <lineage>
        <taxon>Bacteria</taxon>
        <taxon>Pseudomonadati</taxon>
        <taxon>Pseudomonadota</taxon>
        <taxon>Gammaproteobacteria</taxon>
        <taxon>Alteromonadales</taxon>
        <taxon>Colwelliaceae</taxon>
        <taxon>Litorilituus</taxon>
    </lineage>
</organism>
<dbReference type="Gene3D" id="3.60.21.10">
    <property type="match status" value="1"/>
</dbReference>
<dbReference type="GO" id="GO:0016791">
    <property type="term" value="F:phosphatase activity"/>
    <property type="evidence" value="ECO:0007669"/>
    <property type="project" value="TreeGrafter"/>
</dbReference>
<dbReference type="Proteomes" id="UP000290244">
    <property type="component" value="Chromosome"/>
</dbReference>
<evidence type="ECO:0000256" key="8">
    <source>
        <dbReference type="ARBA" id="ARBA00049417"/>
    </source>
</evidence>
<dbReference type="OrthoDB" id="9807890at2"/>
<dbReference type="InterPro" id="IPR050126">
    <property type="entry name" value="Ap4A_hydrolase"/>
</dbReference>
<dbReference type="Pfam" id="PF00149">
    <property type="entry name" value="Metallophos"/>
    <property type="match status" value="1"/>
</dbReference>